<sequence length="124" mass="14380">MPYKVINTYNDTEHNVLYKKGDTYPKEGYEENPERIKSLQNIHPTYKRSFIATEAIEGEQEDPKEESPGDPDEVLVEIQSLSKEQLEEETTIPQLKAFLDSEEIEYKSSAKKDDLITLILKSRE</sequence>
<evidence type="ECO:0000313" key="3">
    <source>
        <dbReference type="Proteomes" id="UP000465062"/>
    </source>
</evidence>
<dbReference type="EMBL" id="CP047395">
    <property type="protein sequence ID" value="QHE63966.1"/>
    <property type="molecule type" value="Genomic_DNA"/>
</dbReference>
<name>A0A6I6UXL2_9BACI</name>
<gene>
    <name evidence="2" type="ORF">FHE72_23530</name>
</gene>
<dbReference type="InterPro" id="IPR036361">
    <property type="entry name" value="SAP_dom_sf"/>
</dbReference>
<dbReference type="Proteomes" id="UP000465062">
    <property type="component" value="Plasmid p6"/>
</dbReference>
<dbReference type="InterPro" id="IPR025856">
    <property type="entry name" value="HeH/LEM_domain"/>
</dbReference>
<dbReference type="Gene3D" id="1.10.720.30">
    <property type="entry name" value="SAP domain"/>
    <property type="match status" value="1"/>
</dbReference>
<dbReference type="RefSeq" id="WP_159363389.1">
    <property type="nucleotide sequence ID" value="NZ_CP047395.1"/>
</dbReference>
<protein>
    <recommendedName>
        <fullName evidence="1">HeH/LEM domain-containing protein</fullName>
    </recommendedName>
</protein>
<dbReference type="AlphaFoldDB" id="A0A6I6UXL2"/>
<dbReference type="Pfam" id="PF12949">
    <property type="entry name" value="HeH"/>
    <property type="match status" value="1"/>
</dbReference>
<evidence type="ECO:0000259" key="1">
    <source>
        <dbReference type="Pfam" id="PF12949"/>
    </source>
</evidence>
<feature type="domain" description="HeH/LEM" evidence="1">
    <location>
        <begin position="91"/>
        <end position="118"/>
    </location>
</feature>
<accession>A0A6I6UXL2</accession>
<dbReference type="KEGG" id="bvq:FHE72_23530"/>
<proteinExistence type="predicted"/>
<reference evidence="2 3" key="1">
    <citation type="submission" date="2019-06" db="EMBL/GenBank/DDBJ databases">
        <title>An operon consisting of a P-type ATPase gene and a transcriptional regular gene given the different cadmium resistance in Bacillus vietamensis 151-6 and Bacillus marisflavi 151-25.</title>
        <authorList>
            <person name="Yu X."/>
        </authorList>
    </citation>
    <scope>NUCLEOTIDE SEQUENCE [LARGE SCALE GENOMIC DNA]</scope>
    <source>
        <strain evidence="2 3">151-6</strain>
        <plasmid evidence="2 3">p6</plasmid>
    </source>
</reference>
<keyword evidence="2" id="KW-0614">Plasmid</keyword>
<organism evidence="2 3">
    <name type="scientific">Rossellomorea vietnamensis</name>
    <dbReference type="NCBI Taxonomy" id="218284"/>
    <lineage>
        <taxon>Bacteria</taxon>
        <taxon>Bacillati</taxon>
        <taxon>Bacillota</taxon>
        <taxon>Bacilli</taxon>
        <taxon>Bacillales</taxon>
        <taxon>Bacillaceae</taxon>
        <taxon>Rossellomorea</taxon>
    </lineage>
</organism>
<geneLocation type="plasmid" evidence="2 3">
    <name>p6</name>
</geneLocation>
<evidence type="ECO:0000313" key="2">
    <source>
        <dbReference type="EMBL" id="QHE63966.1"/>
    </source>
</evidence>